<dbReference type="GeneID" id="77924362"/>
<evidence type="ECO:0000313" key="1">
    <source>
        <dbReference type="EMBL" id="QGF20345.1"/>
    </source>
</evidence>
<gene>
    <name evidence="1" type="primary">195</name>
    <name evidence="1" type="ORF">SEA_SIXAMA_195</name>
</gene>
<dbReference type="Proteomes" id="UP000400849">
    <property type="component" value="Segment"/>
</dbReference>
<name>A0A5Q2F793_9CAUD</name>
<proteinExistence type="predicted"/>
<sequence length="147" mass="16525">MTTPASSTTPSTRGKVTFSLVDIPPHAGTPGNPPPAILCYVRIFFYPNRADISYSRVNHEEILCRWQHWDDVIQIRPRGSQRPSSALWFIPIEYKSSLIDFVSDRDRRAISMHNSVSLNEILVDDNGVPLDISIVTTSVDSETEVIL</sequence>
<organism evidence="1 2">
    <name type="scientific">Gordonia phage Sixama</name>
    <dbReference type="NCBI Taxonomy" id="2653271"/>
    <lineage>
        <taxon>Viruses</taxon>
        <taxon>Duplodnaviria</taxon>
        <taxon>Heunggongvirae</taxon>
        <taxon>Uroviricota</taxon>
        <taxon>Caudoviricetes</taxon>
        <taxon>Sixamavirus</taxon>
        <taxon>Sixamavirus sixama</taxon>
    </lineage>
</organism>
<protein>
    <submittedName>
        <fullName evidence="1">Uncharacterized protein</fullName>
    </submittedName>
</protein>
<accession>A0A5Q2F793</accession>
<evidence type="ECO:0000313" key="2">
    <source>
        <dbReference type="Proteomes" id="UP000400849"/>
    </source>
</evidence>
<reference evidence="1 2" key="1">
    <citation type="submission" date="2019-09" db="EMBL/GenBank/DDBJ databases">
        <authorList>
            <person name="Christie C.A."/>
            <person name="Diallo A.S."/>
            <person name="Dixon Z."/>
            <person name="McIntosh P.M."/>
            <person name="Murthy K.H."/>
            <person name="Rosen M.G."/>
            <person name="Simpson L.M."/>
            <person name="Koustas K."/>
            <person name="Fogarty M.P."/>
            <person name="Molloy S.D."/>
            <person name="Garlena R.A."/>
            <person name="Russell D.A."/>
            <person name="Pope W.H."/>
            <person name="Jacobs-Sera D."/>
            <person name="Hatfull G.F."/>
        </authorList>
    </citation>
    <scope>NUCLEOTIDE SEQUENCE [LARGE SCALE GENOMIC DNA]</scope>
</reference>
<dbReference type="EMBL" id="MN484601">
    <property type="protein sequence ID" value="QGF20345.1"/>
    <property type="molecule type" value="Genomic_DNA"/>
</dbReference>
<dbReference type="RefSeq" id="YP_010648875.1">
    <property type="nucleotide sequence ID" value="NC_070762.1"/>
</dbReference>
<dbReference type="KEGG" id="vg:77924362"/>
<keyword evidence="2" id="KW-1185">Reference proteome</keyword>